<organism evidence="1 2">
    <name type="scientific">Eptatretus burgeri</name>
    <name type="common">Inshore hagfish</name>
    <dbReference type="NCBI Taxonomy" id="7764"/>
    <lineage>
        <taxon>Eukaryota</taxon>
        <taxon>Metazoa</taxon>
        <taxon>Chordata</taxon>
        <taxon>Craniata</taxon>
        <taxon>Vertebrata</taxon>
        <taxon>Cyclostomata</taxon>
        <taxon>Myxini</taxon>
        <taxon>Myxiniformes</taxon>
        <taxon>Myxinidae</taxon>
        <taxon>Eptatretinae</taxon>
        <taxon>Eptatretus</taxon>
    </lineage>
</organism>
<evidence type="ECO:0000313" key="2">
    <source>
        <dbReference type="Proteomes" id="UP000694388"/>
    </source>
</evidence>
<accession>A0A8C4N8U4</accession>
<dbReference type="PANTHER" id="PTHR46731">
    <property type="entry name" value="F-BOX ONLY PROTEIN 15"/>
    <property type="match status" value="1"/>
</dbReference>
<dbReference type="Ensembl" id="ENSEBUT00000002885.1">
    <property type="protein sequence ID" value="ENSEBUP00000002530.1"/>
    <property type="gene ID" value="ENSEBUG00000001959.1"/>
</dbReference>
<dbReference type="PANTHER" id="PTHR46731:SF1">
    <property type="entry name" value="F-BOX ONLY PROTEIN 15"/>
    <property type="match status" value="1"/>
</dbReference>
<name>A0A8C4N8U4_EPTBU</name>
<dbReference type="Proteomes" id="UP000694388">
    <property type="component" value="Unplaced"/>
</dbReference>
<proteinExistence type="predicted"/>
<reference evidence="1" key="1">
    <citation type="submission" date="2025-08" db="UniProtKB">
        <authorList>
            <consortium name="Ensembl"/>
        </authorList>
    </citation>
    <scope>IDENTIFICATION</scope>
</reference>
<sequence length="337" mass="37989">MCIQHAITKAVQHSQSVAARRNLRSERLSFQSYGTLFYTDGSHYWLLQPVNATGHDGGHPCLAYEQQLATFSVQVTWRFGSWYQYARVRIFFASPVFSSSTKCWPARRSLLAEYNLSPLHEGTLTPLASNETINLYNIVPGLLIGVSKITNEQVFASVNFHTMRLYERCMLGSSQRPYHAMSMPTANRLYMTPYHCVVSVYAQGRTVFETRFNNRFITPDEVRRGWFRCHCIRTNNPNNHSFISLPLGLTFNNELFPDCCLITACIGNDDGQVLLACAEYSHLTLSERLPNGSNNLILKALASDAEVKFELQHMGEISTVLIITGLSVAVRLGSCLI</sequence>
<dbReference type="GO" id="GO:0019005">
    <property type="term" value="C:SCF ubiquitin ligase complex"/>
    <property type="evidence" value="ECO:0007669"/>
    <property type="project" value="TreeGrafter"/>
</dbReference>
<keyword evidence="2" id="KW-1185">Reference proteome</keyword>
<evidence type="ECO:0000313" key="1">
    <source>
        <dbReference type="Ensembl" id="ENSEBUP00000002530.1"/>
    </source>
</evidence>
<dbReference type="AlphaFoldDB" id="A0A8C4N8U4"/>
<reference evidence="1" key="2">
    <citation type="submission" date="2025-09" db="UniProtKB">
        <authorList>
            <consortium name="Ensembl"/>
        </authorList>
    </citation>
    <scope>IDENTIFICATION</scope>
</reference>
<protein>
    <submittedName>
        <fullName evidence="1">Uncharacterized protein</fullName>
    </submittedName>
</protein>